<dbReference type="AlphaFoldDB" id="A0A934NEK2"/>
<accession>A0A934NEK2</accession>
<protein>
    <submittedName>
        <fullName evidence="3">PaaI family thioesterase</fullName>
    </submittedName>
</protein>
<name>A0A934NEK2_9BACT</name>
<dbReference type="Proteomes" id="UP000620075">
    <property type="component" value="Unassembled WGS sequence"/>
</dbReference>
<keyword evidence="1" id="KW-0378">Hydrolase</keyword>
<dbReference type="EMBL" id="JAEKNQ010000057">
    <property type="protein sequence ID" value="MBJ7604338.1"/>
    <property type="molecule type" value="Genomic_DNA"/>
</dbReference>
<evidence type="ECO:0000313" key="4">
    <source>
        <dbReference type="Proteomes" id="UP000620075"/>
    </source>
</evidence>
<dbReference type="Gene3D" id="3.10.129.10">
    <property type="entry name" value="Hotdog Thioesterase"/>
    <property type="match status" value="1"/>
</dbReference>
<sequence>MPERDSRPLAWLGIQAATAGRGEVALEMDGRSDFADGDRIHRGFLAVLAQSALEAAIAADAVPGQAAWGFDLQCNFTGVARAGERLRAVARVIHSGRRTALAECTISGSDGRLVGTATATFQPAEADG</sequence>
<dbReference type="Pfam" id="PF03061">
    <property type="entry name" value="4HBT"/>
    <property type="match status" value="1"/>
</dbReference>
<dbReference type="InterPro" id="IPR003736">
    <property type="entry name" value="PAAI_dom"/>
</dbReference>
<evidence type="ECO:0000256" key="1">
    <source>
        <dbReference type="ARBA" id="ARBA00022801"/>
    </source>
</evidence>
<dbReference type="InterPro" id="IPR006683">
    <property type="entry name" value="Thioestr_dom"/>
</dbReference>
<gene>
    <name evidence="3" type="ORF">JF888_14315</name>
</gene>
<dbReference type="NCBIfam" id="TIGR00369">
    <property type="entry name" value="unchar_dom_1"/>
    <property type="match status" value="1"/>
</dbReference>
<dbReference type="InterPro" id="IPR029069">
    <property type="entry name" value="HotDog_dom_sf"/>
</dbReference>
<comment type="caution">
    <text evidence="3">The sequence shown here is derived from an EMBL/GenBank/DDBJ whole genome shotgun (WGS) entry which is preliminary data.</text>
</comment>
<evidence type="ECO:0000259" key="2">
    <source>
        <dbReference type="Pfam" id="PF03061"/>
    </source>
</evidence>
<organism evidence="3 4">
    <name type="scientific">Candidatus Dormiibacter inghamiae</name>
    <dbReference type="NCBI Taxonomy" id="3127013"/>
    <lineage>
        <taxon>Bacteria</taxon>
        <taxon>Bacillati</taxon>
        <taxon>Candidatus Dormiibacterota</taxon>
        <taxon>Candidatus Dormibacteria</taxon>
        <taxon>Candidatus Dormibacterales</taxon>
        <taxon>Candidatus Dormibacteraceae</taxon>
        <taxon>Candidatus Dormiibacter</taxon>
    </lineage>
</organism>
<dbReference type="SUPFAM" id="SSF54637">
    <property type="entry name" value="Thioesterase/thiol ester dehydrase-isomerase"/>
    <property type="match status" value="1"/>
</dbReference>
<evidence type="ECO:0000313" key="3">
    <source>
        <dbReference type="EMBL" id="MBJ7604338.1"/>
    </source>
</evidence>
<dbReference type="CDD" id="cd03443">
    <property type="entry name" value="PaaI_thioesterase"/>
    <property type="match status" value="1"/>
</dbReference>
<dbReference type="RefSeq" id="WP_338181806.1">
    <property type="nucleotide sequence ID" value="NZ_JAEKNQ010000057.1"/>
</dbReference>
<dbReference type="GO" id="GO:0016289">
    <property type="term" value="F:acyl-CoA hydrolase activity"/>
    <property type="evidence" value="ECO:0007669"/>
    <property type="project" value="UniProtKB-ARBA"/>
</dbReference>
<feature type="domain" description="Thioesterase" evidence="2">
    <location>
        <begin position="40"/>
        <end position="113"/>
    </location>
</feature>
<proteinExistence type="predicted"/>
<reference evidence="3 4" key="1">
    <citation type="submission" date="2020-10" db="EMBL/GenBank/DDBJ databases">
        <title>Ca. Dormibacterota MAGs.</title>
        <authorList>
            <person name="Montgomery K."/>
        </authorList>
    </citation>
    <scope>NUCLEOTIDE SEQUENCE [LARGE SCALE GENOMIC DNA]</scope>
    <source>
        <strain evidence="3">SC8811_S16_3</strain>
    </source>
</reference>